<sequence length="95" mass="10943">MSERIPREGDQRTVKRTGRLLAKESGLRASIGGEEHPYVRCVIADLNDPKRHFDCRVLDEQDLPVAIGELITLEVIRAITDRRSGQVRFDCRWVR</sequence>
<keyword evidence="2" id="KW-1185">Reference proteome</keyword>
<evidence type="ECO:0000313" key="2">
    <source>
        <dbReference type="Proteomes" id="UP000334820"/>
    </source>
</evidence>
<proteinExistence type="predicted"/>
<reference evidence="1 2" key="1">
    <citation type="journal article" date="2019" name="Int. J. Syst. Evol. Microbiol.">
        <title>Thermogemmatispora aurantia sp. nov. and Thermogemmatispora argillosa sp. nov., within the class Ktedonobacteria, and emended description of the genus Thermogemmatispora.</title>
        <authorList>
            <person name="Zheng Y."/>
            <person name="Wang C.M."/>
            <person name="Sakai Y."/>
            <person name="Abe K."/>
            <person name="Yokota A."/>
            <person name="Yabe S."/>
        </authorList>
    </citation>
    <scope>NUCLEOTIDE SEQUENCE [LARGE SCALE GENOMIC DNA]</scope>
    <source>
        <strain evidence="1 2">A1-2</strain>
    </source>
</reference>
<protein>
    <recommendedName>
        <fullName evidence="3">DUF35 domain-containing protein</fullName>
    </recommendedName>
</protein>
<organism evidence="1 2">
    <name type="scientific">Thermogemmatispora aurantia</name>
    <dbReference type="NCBI Taxonomy" id="2045279"/>
    <lineage>
        <taxon>Bacteria</taxon>
        <taxon>Bacillati</taxon>
        <taxon>Chloroflexota</taxon>
        <taxon>Ktedonobacteria</taxon>
        <taxon>Thermogemmatisporales</taxon>
        <taxon>Thermogemmatisporaceae</taxon>
        <taxon>Thermogemmatispora</taxon>
    </lineage>
</organism>
<dbReference type="Proteomes" id="UP000334820">
    <property type="component" value="Unassembled WGS sequence"/>
</dbReference>
<name>A0A5J4K4C3_9CHLR</name>
<evidence type="ECO:0008006" key="3">
    <source>
        <dbReference type="Google" id="ProtNLM"/>
    </source>
</evidence>
<gene>
    <name evidence="1" type="ORF">KTAU_10620</name>
</gene>
<accession>A0A5J4K4C3</accession>
<dbReference type="EMBL" id="BKZV01000001">
    <property type="protein sequence ID" value="GER82425.1"/>
    <property type="molecule type" value="Genomic_DNA"/>
</dbReference>
<evidence type="ECO:0000313" key="1">
    <source>
        <dbReference type="EMBL" id="GER82425.1"/>
    </source>
</evidence>
<dbReference type="RefSeq" id="WP_151727293.1">
    <property type="nucleotide sequence ID" value="NZ_BKZV01000001.1"/>
</dbReference>
<dbReference type="AlphaFoldDB" id="A0A5J4K4C3"/>
<comment type="caution">
    <text evidence="1">The sequence shown here is derived from an EMBL/GenBank/DDBJ whole genome shotgun (WGS) entry which is preliminary data.</text>
</comment>